<accession>A0A7J0BNG9</accession>
<evidence type="ECO:0000256" key="1">
    <source>
        <dbReference type="SAM" id="Phobius"/>
    </source>
</evidence>
<keyword evidence="3" id="KW-1185">Reference proteome</keyword>
<proteinExistence type="predicted"/>
<dbReference type="EMBL" id="BLVO01000016">
    <property type="protein sequence ID" value="GFM35277.1"/>
    <property type="molecule type" value="Genomic_DNA"/>
</dbReference>
<keyword evidence="1" id="KW-0472">Membrane</keyword>
<gene>
    <name evidence="2" type="ORF">DSM101010T_36420</name>
</gene>
<organism evidence="2 3">
    <name type="scientific">Desulfovibrio subterraneus</name>
    <dbReference type="NCBI Taxonomy" id="2718620"/>
    <lineage>
        <taxon>Bacteria</taxon>
        <taxon>Pseudomonadati</taxon>
        <taxon>Thermodesulfobacteriota</taxon>
        <taxon>Desulfovibrionia</taxon>
        <taxon>Desulfovibrionales</taxon>
        <taxon>Desulfovibrionaceae</taxon>
        <taxon>Desulfovibrio</taxon>
    </lineage>
</organism>
<protein>
    <submittedName>
        <fullName evidence="2">Uncharacterized protein</fullName>
    </submittedName>
</protein>
<comment type="caution">
    <text evidence="2">The sequence shown here is derived from an EMBL/GenBank/DDBJ whole genome shotgun (WGS) entry which is preliminary data.</text>
</comment>
<feature type="transmembrane region" description="Helical" evidence="1">
    <location>
        <begin position="34"/>
        <end position="55"/>
    </location>
</feature>
<dbReference type="RefSeq" id="WP_174406888.1">
    <property type="nucleotide sequence ID" value="NZ_BLVO01000016.1"/>
</dbReference>
<keyword evidence="1" id="KW-1133">Transmembrane helix</keyword>
<dbReference type="Proteomes" id="UP000503840">
    <property type="component" value="Unassembled WGS sequence"/>
</dbReference>
<name>A0A7J0BNG9_9BACT</name>
<sequence>MKDRILMRVAGAVVFMVGLLESVSDSPSYKHIPVDLWVPYLIMFVGCMIFAMTFLSKKMEK</sequence>
<evidence type="ECO:0000313" key="3">
    <source>
        <dbReference type="Proteomes" id="UP000503840"/>
    </source>
</evidence>
<keyword evidence="1" id="KW-0812">Transmembrane</keyword>
<reference evidence="2 3" key="1">
    <citation type="submission" date="2020-05" db="EMBL/GenBank/DDBJ databases">
        <title>Draft genome sequence of Desulfovibrio sp. strain HN2T.</title>
        <authorList>
            <person name="Ueno A."/>
            <person name="Tamazawa S."/>
            <person name="Tamamura S."/>
            <person name="Murakami T."/>
            <person name="Kiyama T."/>
            <person name="Inomata H."/>
            <person name="Amano Y."/>
            <person name="Miyakawa K."/>
            <person name="Tamaki H."/>
            <person name="Naganuma T."/>
            <person name="Kaneko K."/>
        </authorList>
    </citation>
    <scope>NUCLEOTIDE SEQUENCE [LARGE SCALE GENOMIC DNA]</scope>
    <source>
        <strain evidence="2 3">HN2</strain>
    </source>
</reference>
<dbReference type="AlphaFoldDB" id="A0A7J0BNG9"/>
<evidence type="ECO:0000313" key="2">
    <source>
        <dbReference type="EMBL" id="GFM35277.1"/>
    </source>
</evidence>